<evidence type="ECO:0000256" key="4">
    <source>
        <dbReference type="ARBA" id="ARBA00023152"/>
    </source>
</evidence>
<dbReference type="UniPathway" id="UPA00138"/>
<comment type="function">
    <text evidence="7">Catalyzes the reversible isomerization of glucose-6-phosphate to fructose-6-phosphate.</text>
</comment>
<comment type="pathway">
    <text evidence="1 7 8">Carbohydrate degradation; glycolysis; D-glyceraldehyde 3-phosphate and glycerone phosphate from D-glucose: step 2/4.</text>
</comment>
<dbReference type="PROSITE" id="PS00174">
    <property type="entry name" value="P_GLUCOSE_ISOMERASE_2"/>
    <property type="match status" value="1"/>
</dbReference>
<evidence type="ECO:0000256" key="1">
    <source>
        <dbReference type="ARBA" id="ARBA00004926"/>
    </source>
</evidence>
<evidence type="ECO:0000256" key="2">
    <source>
        <dbReference type="ARBA" id="ARBA00006604"/>
    </source>
</evidence>
<dbReference type="NCBIfam" id="NF001211">
    <property type="entry name" value="PRK00179.1"/>
    <property type="match status" value="1"/>
</dbReference>
<evidence type="ECO:0000256" key="5">
    <source>
        <dbReference type="ARBA" id="ARBA00023235"/>
    </source>
</evidence>
<dbReference type="GO" id="GO:0006094">
    <property type="term" value="P:gluconeogenesis"/>
    <property type="evidence" value="ECO:0007669"/>
    <property type="project" value="UniProtKB-UniRule"/>
</dbReference>
<name>A0A212KL97_9PROT</name>
<dbReference type="GO" id="GO:0006096">
    <property type="term" value="P:glycolytic process"/>
    <property type="evidence" value="ECO:0007669"/>
    <property type="project" value="UniProtKB-UniRule"/>
</dbReference>
<dbReference type="InterPro" id="IPR046348">
    <property type="entry name" value="SIS_dom_sf"/>
</dbReference>
<dbReference type="FunFam" id="3.40.50.10490:FF:000004">
    <property type="entry name" value="Glucose-6-phosphate isomerase"/>
    <property type="match status" value="1"/>
</dbReference>
<protein>
    <recommendedName>
        <fullName evidence="7">Glucose-6-phosphate isomerase</fullName>
        <shortName evidence="7">GPI</shortName>
        <ecNumber evidence="7">5.3.1.9</ecNumber>
    </recommendedName>
    <alternativeName>
        <fullName evidence="7">Phosphoglucose isomerase</fullName>
        <shortName evidence="7">PGI</shortName>
    </alternativeName>
    <alternativeName>
        <fullName evidence="7">Phosphohexose isomerase</fullName>
        <shortName evidence="7">PHI</shortName>
    </alternativeName>
</protein>
<dbReference type="InterPro" id="IPR035482">
    <property type="entry name" value="SIS_PGI_2"/>
</dbReference>
<evidence type="ECO:0000256" key="6">
    <source>
        <dbReference type="ARBA" id="ARBA00029321"/>
    </source>
</evidence>
<dbReference type="PANTHER" id="PTHR11469">
    <property type="entry name" value="GLUCOSE-6-PHOSPHATE ISOMERASE"/>
    <property type="match status" value="1"/>
</dbReference>
<accession>A0A212KL97</accession>
<dbReference type="GO" id="GO:0048029">
    <property type="term" value="F:monosaccharide binding"/>
    <property type="evidence" value="ECO:0007669"/>
    <property type="project" value="TreeGrafter"/>
</dbReference>
<dbReference type="Gene3D" id="1.10.1390.10">
    <property type="match status" value="1"/>
</dbReference>
<keyword evidence="7" id="KW-0963">Cytoplasm</keyword>
<dbReference type="InterPro" id="IPR001672">
    <property type="entry name" value="G6P_Isomerase"/>
</dbReference>
<dbReference type="CDD" id="cd05015">
    <property type="entry name" value="SIS_PGI_1"/>
    <property type="match status" value="1"/>
</dbReference>
<dbReference type="InterPro" id="IPR023096">
    <property type="entry name" value="G6P_Isomerase_C"/>
</dbReference>
<sequence>MPQIRPFPELPDTPAWQALARHRDTLSGVRIGDLFARDPGRFDDLALSLDTDEGPFLLDPSKNRMTAETFDLLCALADEVNLAGAIQAMFAGVPINETENRAAFHVALRHLSGKPLATGGADVMPEVRRVLDKITGFVAAVRGGAWTGATGKAVTDVVNIGIGGSDLGPAMVVGALAPYGRDDLSAHFVSNVDAAQMMRTLAPLDPETTLFIVTSKTFTTQETLRNARTAREWLVAALGEAAVAKHFVAVSTNAEEVTKFGIDTVNMFGFWDWVGGRYSLWSAVGLSIALAVGMDAFVDLLKGAYAMDEHFRSAPFADNLPVALALTGIWNGTVFGAPCHAVLPYDQSLARFPAFLQQLEMESNGKGVTLAGLPVQTATAPVLFGEPGTNGQHSFYQMLHQGTLPVPADFIVVARSHYEVADHQPMLLANALAQTEALMRGRTAAEAEAEMVAKGMDAERAKALAPHRAFPGDRPSTTILIPRLTPETLGMLIALYEHKVFVQSVIWGINAFDQWGVELGKTLAAAILPELASDAPPEGHDGSTAALIDLVRALRAPEGERG</sequence>
<dbReference type="AlphaFoldDB" id="A0A212KL97"/>
<evidence type="ECO:0000256" key="8">
    <source>
        <dbReference type="RuleBase" id="RU000612"/>
    </source>
</evidence>
<keyword evidence="4 7" id="KW-0324">Glycolysis</keyword>
<comment type="similarity">
    <text evidence="2 7 8">Belongs to the GPI family.</text>
</comment>
<dbReference type="PANTHER" id="PTHR11469:SF1">
    <property type="entry name" value="GLUCOSE-6-PHOSPHATE ISOMERASE"/>
    <property type="match status" value="1"/>
</dbReference>
<dbReference type="GO" id="GO:0004347">
    <property type="term" value="F:glucose-6-phosphate isomerase activity"/>
    <property type="evidence" value="ECO:0007669"/>
    <property type="project" value="UniProtKB-UniRule"/>
</dbReference>
<dbReference type="SUPFAM" id="SSF53697">
    <property type="entry name" value="SIS domain"/>
    <property type="match status" value="1"/>
</dbReference>
<dbReference type="PROSITE" id="PS00765">
    <property type="entry name" value="P_GLUCOSE_ISOMERASE_1"/>
    <property type="match status" value="1"/>
</dbReference>
<evidence type="ECO:0000256" key="3">
    <source>
        <dbReference type="ARBA" id="ARBA00022432"/>
    </source>
</evidence>
<organism evidence="9">
    <name type="scientific">uncultured Alphaproteobacteria bacterium</name>
    <dbReference type="NCBI Taxonomy" id="91750"/>
    <lineage>
        <taxon>Bacteria</taxon>
        <taxon>Pseudomonadati</taxon>
        <taxon>Pseudomonadota</taxon>
        <taxon>Alphaproteobacteria</taxon>
        <taxon>environmental samples</taxon>
    </lineage>
</organism>
<dbReference type="GO" id="GO:0097367">
    <property type="term" value="F:carbohydrate derivative binding"/>
    <property type="evidence" value="ECO:0007669"/>
    <property type="project" value="InterPro"/>
</dbReference>
<dbReference type="HAMAP" id="MF_00473">
    <property type="entry name" value="G6P_isomerase"/>
    <property type="match status" value="1"/>
</dbReference>
<dbReference type="PROSITE" id="PS51463">
    <property type="entry name" value="P_GLUCOSE_ISOMERASE_3"/>
    <property type="match status" value="1"/>
</dbReference>
<comment type="catalytic activity">
    <reaction evidence="6 7 8">
        <text>alpha-D-glucose 6-phosphate = beta-D-fructose 6-phosphate</text>
        <dbReference type="Rhea" id="RHEA:11816"/>
        <dbReference type="ChEBI" id="CHEBI:57634"/>
        <dbReference type="ChEBI" id="CHEBI:58225"/>
        <dbReference type="EC" id="5.3.1.9"/>
    </reaction>
</comment>
<comment type="pathway">
    <text evidence="7">Carbohydrate biosynthesis; gluconeogenesis.</text>
</comment>
<feature type="active site" evidence="7">
    <location>
        <position position="521"/>
    </location>
</feature>
<dbReference type="EMBL" id="FLUO01000003">
    <property type="protein sequence ID" value="SBW12506.1"/>
    <property type="molecule type" value="Genomic_DNA"/>
</dbReference>
<dbReference type="InterPro" id="IPR018189">
    <property type="entry name" value="Phosphoglucose_isomerase_CS"/>
</dbReference>
<feature type="active site" description="Proton donor" evidence="7">
    <location>
        <position position="362"/>
    </location>
</feature>
<dbReference type="EC" id="5.3.1.9" evidence="7"/>
<dbReference type="PRINTS" id="PR00662">
    <property type="entry name" value="G6PISOMERASE"/>
</dbReference>
<dbReference type="InterPro" id="IPR035476">
    <property type="entry name" value="SIS_PGI_1"/>
</dbReference>
<keyword evidence="3 7" id="KW-0312">Gluconeogenesis</keyword>
<evidence type="ECO:0000256" key="7">
    <source>
        <dbReference type="HAMAP-Rule" id="MF_00473"/>
    </source>
</evidence>
<dbReference type="Pfam" id="PF00342">
    <property type="entry name" value="PGI"/>
    <property type="match status" value="1"/>
</dbReference>
<comment type="subcellular location">
    <subcellularLocation>
        <location evidence="7">Cytoplasm</location>
    </subcellularLocation>
</comment>
<dbReference type="CDD" id="cd05016">
    <property type="entry name" value="SIS_PGI_2"/>
    <property type="match status" value="1"/>
</dbReference>
<dbReference type="GO" id="GO:0005829">
    <property type="term" value="C:cytosol"/>
    <property type="evidence" value="ECO:0007669"/>
    <property type="project" value="TreeGrafter"/>
</dbReference>
<gene>
    <name evidence="7 9" type="primary">pgi</name>
    <name evidence="9" type="ORF">KL86APRO_30056</name>
</gene>
<dbReference type="UniPathway" id="UPA00109">
    <property type="reaction ID" value="UER00181"/>
</dbReference>
<dbReference type="GO" id="GO:0051156">
    <property type="term" value="P:glucose 6-phosphate metabolic process"/>
    <property type="evidence" value="ECO:0007669"/>
    <property type="project" value="TreeGrafter"/>
</dbReference>
<evidence type="ECO:0000313" key="9">
    <source>
        <dbReference type="EMBL" id="SBW12506.1"/>
    </source>
</evidence>
<dbReference type="Gene3D" id="3.40.50.10490">
    <property type="entry name" value="Glucose-6-phosphate isomerase like protein, domain 1"/>
    <property type="match status" value="2"/>
</dbReference>
<feature type="active site" evidence="7">
    <location>
        <position position="393"/>
    </location>
</feature>
<proteinExistence type="inferred from homology"/>
<keyword evidence="5 7" id="KW-0413">Isomerase</keyword>
<reference evidence="9" key="1">
    <citation type="submission" date="2016-04" db="EMBL/GenBank/DDBJ databases">
        <authorList>
            <person name="Evans L.H."/>
            <person name="Alamgir A."/>
            <person name="Owens N."/>
            <person name="Weber N.D."/>
            <person name="Virtaneva K."/>
            <person name="Barbian K."/>
            <person name="Babar A."/>
            <person name="Rosenke K."/>
        </authorList>
    </citation>
    <scope>NUCLEOTIDE SEQUENCE</scope>
    <source>
        <strain evidence="9">86</strain>
    </source>
</reference>